<gene>
    <name evidence="2" type="ORF">PVAG01_00784</name>
</gene>
<reference evidence="2 3" key="1">
    <citation type="submission" date="2024-06" db="EMBL/GenBank/DDBJ databases">
        <title>Complete genome of Phlyctema vagabunda strain 19-DSS-EL-015.</title>
        <authorList>
            <person name="Fiorenzani C."/>
        </authorList>
    </citation>
    <scope>NUCLEOTIDE SEQUENCE [LARGE SCALE GENOMIC DNA]</scope>
    <source>
        <strain evidence="2 3">19-DSS-EL-015</strain>
    </source>
</reference>
<feature type="region of interest" description="Disordered" evidence="1">
    <location>
        <begin position="204"/>
        <end position="293"/>
    </location>
</feature>
<evidence type="ECO:0000313" key="2">
    <source>
        <dbReference type="EMBL" id="KAL3427275.1"/>
    </source>
</evidence>
<feature type="compositionally biased region" description="Basic and acidic residues" evidence="1">
    <location>
        <begin position="246"/>
        <end position="269"/>
    </location>
</feature>
<keyword evidence="3" id="KW-1185">Reference proteome</keyword>
<dbReference type="Proteomes" id="UP001629113">
    <property type="component" value="Unassembled WGS sequence"/>
</dbReference>
<evidence type="ECO:0000313" key="3">
    <source>
        <dbReference type="Proteomes" id="UP001629113"/>
    </source>
</evidence>
<comment type="caution">
    <text evidence="2">The sequence shown here is derived from an EMBL/GenBank/DDBJ whole genome shotgun (WGS) entry which is preliminary data.</text>
</comment>
<dbReference type="EMBL" id="JBFCZG010000001">
    <property type="protein sequence ID" value="KAL3427275.1"/>
    <property type="molecule type" value="Genomic_DNA"/>
</dbReference>
<name>A0ABR4PVA1_9HELO</name>
<protein>
    <submittedName>
        <fullName evidence="2">Uncharacterized protein</fullName>
    </submittedName>
</protein>
<proteinExistence type="predicted"/>
<organism evidence="2 3">
    <name type="scientific">Phlyctema vagabunda</name>
    <dbReference type="NCBI Taxonomy" id="108571"/>
    <lineage>
        <taxon>Eukaryota</taxon>
        <taxon>Fungi</taxon>
        <taxon>Dikarya</taxon>
        <taxon>Ascomycota</taxon>
        <taxon>Pezizomycotina</taxon>
        <taxon>Leotiomycetes</taxon>
        <taxon>Helotiales</taxon>
        <taxon>Dermateaceae</taxon>
        <taxon>Phlyctema</taxon>
    </lineage>
</organism>
<accession>A0ABR4PVA1</accession>
<evidence type="ECO:0000256" key="1">
    <source>
        <dbReference type="SAM" id="MobiDB-lite"/>
    </source>
</evidence>
<sequence length="293" mass="32516">MPAYIPTHAARDASQGLYPRSGTVEKKVVSSGDTYIPSHATKDTMVSLRPSPAKKVVVAHVTHEERPSAYVPRHAAIDHARSTPKNIKKLSVKVTKMEFDHPLLDGVGILPTDASEKDFQNEKYMEHVGDYDDSDYESFLSAYQVAMTRVTMARQTSPITDTHAVRELGVAHRPSIISMSSFSQHRRGSSASFMEKIGSYIKPPRSESAWGQHSPMASPVESRRGSIMTSDDRSSWSRSSTFINESSRDRDSIAIEKAVRDAWKADANRRSRMTPPTSPGFKRFGSTTTLRSS</sequence>